<feature type="binding site" evidence="7">
    <location>
        <begin position="83"/>
        <end position="84"/>
    </location>
    <ligand>
        <name>NAD(+)</name>
        <dbReference type="ChEBI" id="CHEBI:57540"/>
    </ligand>
</feature>
<dbReference type="NCBIfam" id="NF000824">
    <property type="entry name" value="PRK00066.1"/>
    <property type="match status" value="1"/>
</dbReference>
<keyword evidence="7" id="KW-0597">Phosphoprotein</keyword>
<comment type="subcellular location">
    <subcellularLocation>
        <location evidence="7">Cytoplasm</location>
    </subcellularLocation>
</comment>
<dbReference type="PRINTS" id="PR00086">
    <property type="entry name" value="LLDHDRGNASE"/>
</dbReference>
<feature type="binding site" evidence="7">
    <location>
        <position position="44"/>
    </location>
    <ligand>
        <name>NAD(+)</name>
        <dbReference type="ChEBI" id="CHEBI:57540"/>
    </ligand>
</feature>
<dbReference type="EC" id="1.1.1.27" evidence="3 7"/>
<dbReference type="RefSeq" id="WP_378051135.1">
    <property type="nucleotide sequence ID" value="NZ_JBHMDN010000033.1"/>
</dbReference>
<evidence type="ECO:0000256" key="5">
    <source>
        <dbReference type="ARBA" id="ARBA00023027"/>
    </source>
</evidence>
<dbReference type="InterPro" id="IPR036291">
    <property type="entry name" value="NAD(P)-bd_dom_sf"/>
</dbReference>
<dbReference type="EMBL" id="JBHTAI010000002">
    <property type="protein sequence ID" value="MFC7147535.1"/>
    <property type="molecule type" value="Genomic_DNA"/>
</dbReference>
<name>A0ABW2F960_9BACL</name>
<dbReference type="PANTHER" id="PTHR43128">
    <property type="entry name" value="L-2-HYDROXYCARBOXYLATE DEHYDROGENASE (NAD(P)(+))"/>
    <property type="match status" value="1"/>
</dbReference>
<dbReference type="InterPro" id="IPR018177">
    <property type="entry name" value="L-lactate_DH_AS"/>
</dbReference>
<dbReference type="InterPro" id="IPR015955">
    <property type="entry name" value="Lactate_DH/Glyco_Ohase_4_C"/>
</dbReference>
<keyword evidence="11" id="KW-1185">Reference proteome</keyword>
<feature type="binding site" evidence="7">
    <location>
        <position position="86"/>
    </location>
    <ligand>
        <name>substrate</name>
    </ligand>
</feature>
<dbReference type="Gene3D" id="3.90.110.10">
    <property type="entry name" value="Lactate dehydrogenase/glycoside hydrolase, family 4, C-terminal"/>
    <property type="match status" value="1"/>
</dbReference>
<dbReference type="SUPFAM" id="SSF51735">
    <property type="entry name" value="NAD(P)-binding Rossmann-fold domains"/>
    <property type="match status" value="1"/>
</dbReference>
<feature type="binding site" evidence="7">
    <location>
        <position position="18"/>
    </location>
    <ligand>
        <name>NAD(+)</name>
        <dbReference type="ChEBI" id="CHEBI:57540"/>
    </ligand>
</feature>
<dbReference type="NCBIfam" id="TIGR01771">
    <property type="entry name" value="L-LDH-NAD"/>
    <property type="match status" value="1"/>
</dbReference>
<feature type="binding site" evidence="7">
    <location>
        <position position="172"/>
    </location>
    <ligand>
        <name>beta-D-fructose 1,6-bisphosphate</name>
        <dbReference type="ChEBI" id="CHEBI:32966"/>
        <note>allosteric activator</note>
    </ligand>
</feature>
<dbReference type="PROSITE" id="PS00064">
    <property type="entry name" value="L_LDH"/>
    <property type="match status" value="1"/>
</dbReference>
<comment type="activity regulation">
    <text evidence="7">Allosterically activated by fructose 1,6-bisphosphate (FBP).</text>
</comment>
<dbReference type="SUPFAM" id="SSF56327">
    <property type="entry name" value="LDH C-terminal domain-like"/>
    <property type="match status" value="1"/>
</dbReference>
<comment type="caution">
    <text evidence="10">The sequence shown here is derived from an EMBL/GenBank/DDBJ whole genome shotgun (WGS) entry which is preliminary data.</text>
</comment>
<dbReference type="GO" id="GO:0004459">
    <property type="term" value="F:L-lactate dehydrogenase (NAD+) activity"/>
    <property type="evidence" value="ECO:0007669"/>
    <property type="project" value="UniProtKB-EC"/>
</dbReference>
<keyword evidence="7" id="KW-0963">Cytoplasm</keyword>
<dbReference type="InterPro" id="IPR011304">
    <property type="entry name" value="L-lactate_DH"/>
</dbReference>
<comment type="subunit">
    <text evidence="7">Homotetramer.</text>
</comment>
<dbReference type="Proteomes" id="UP001596378">
    <property type="component" value="Unassembled WGS sequence"/>
</dbReference>
<evidence type="ECO:0000256" key="2">
    <source>
        <dbReference type="ARBA" id="ARBA00006054"/>
    </source>
</evidence>
<dbReference type="Gene3D" id="3.40.50.720">
    <property type="entry name" value="NAD(P)-binding Rossmann-like Domain"/>
    <property type="match status" value="1"/>
</dbReference>
<evidence type="ECO:0000259" key="8">
    <source>
        <dbReference type="Pfam" id="PF00056"/>
    </source>
</evidence>
<evidence type="ECO:0000313" key="11">
    <source>
        <dbReference type="Proteomes" id="UP001596378"/>
    </source>
</evidence>
<dbReference type="HAMAP" id="MF_00488">
    <property type="entry name" value="Lactate_dehydrog"/>
    <property type="match status" value="1"/>
</dbReference>
<keyword evidence="4 7" id="KW-0560">Oxidoreductase</keyword>
<evidence type="ECO:0000256" key="6">
    <source>
        <dbReference type="ARBA" id="ARBA00049258"/>
    </source>
</evidence>
<dbReference type="InterPro" id="IPR001557">
    <property type="entry name" value="L-lactate/malate_DH"/>
</dbReference>
<feature type="binding site" evidence="7">
    <location>
        <begin position="122"/>
        <end position="124"/>
    </location>
    <ligand>
        <name>NAD(+)</name>
        <dbReference type="ChEBI" id="CHEBI:57540"/>
    </ligand>
</feature>
<sequence>MTTNAKKTRVVIIGAGAVGSTTAYTLLLRNRMDELVLIDANHEKAVGDALDMNHGMPFLGGAKVWAGTYEDCREADIIIITAGAAQRDGETRVDLLKRNVAIFDSIVSRVMKVNSHGILLIASNPVDIMSYFSWKKSAWPVHRVIGSGTLLDSARFRYLIGDKLSIDPRSVHGHIIGEHGDSELPLWSLANVAGAEVKLTAEERDEIFLNTRDAAYQIISAKGATYYAIALALDRIVTAILRDEGAVLNVSTLLQDYHGVSNVFLGVPCVVDRTGVREVMDIPITEQEKELLHRSADKLKGLISSISSI</sequence>
<gene>
    <name evidence="7" type="primary">ldh</name>
    <name evidence="10" type="ORF">ACFQMJ_03215</name>
</gene>
<comment type="function">
    <text evidence="7">Catalyzes the conversion of lactate to pyruvate.</text>
</comment>
<feature type="modified residue" description="Phosphotyrosine" evidence="7">
    <location>
        <position position="216"/>
    </location>
</feature>
<feature type="binding site" evidence="7">
    <location>
        <begin position="152"/>
        <end position="155"/>
    </location>
    <ligand>
        <name>substrate</name>
    </ligand>
</feature>
<dbReference type="CDD" id="cd05292">
    <property type="entry name" value="LDH_2"/>
    <property type="match status" value="1"/>
</dbReference>
<feature type="binding site" evidence="7">
    <location>
        <position position="92"/>
    </location>
    <ligand>
        <name>substrate</name>
    </ligand>
</feature>
<reference evidence="11" key="1">
    <citation type="journal article" date="2019" name="Int. J. Syst. Evol. Microbiol.">
        <title>The Global Catalogue of Microorganisms (GCM) 10K type strain sequencing project: providing services to taxonomists for standard genome sequencing and annotation.</title>
        <authorList>
            <consortium name="The Broad Institute Genomics Platform"/>
            <consortium name="The Broad Institute Genome Sequencing Center for Infectious Disease"/>
            <person name="Wu L."/>
            <person name="Ma J."/>
        </authorList>
    </citation>
    <scope>NUCLEOTIDE SEQUENCE [LARGE SCALE GENOMIC DNA]</scope>
    <source>
        <strain evidence="11">KCTC 12907</strain>
    </source>
</reference>
<evidence type="ECO:0000256" key="7">
    <source>
        <dbReference type="HAMAP-Rule" id="MF_00488"/>
    </source>
</evidence>
<comment type="catalytic activity">
    <reaction evidence="6 7">
        <text>(S)-lactate + NAD(+) = pyruvate + NADH + H(+)</text>
        <dbReference type="Rhea" id="RHEA:23444"/>
        <dbReference type="ChEBI" id="CHEBI:15361"/>
        <dbReference type="ChEBI" id="CHEBI:15378"/>
        <dbReference type="ChEBI" id="CHEBI:16651"/>
        <dbReference type="ChEBI" id="CHEBI:57540"/>
        <dbReference type="ChEBI" id="CHEBI:57945"/>
        <dbReference type="EC" id="1.1.1.27"/>
    </reaction>
</comment>
<keyword evidence="5 7" id="KW-0520">NAD</keyword>
<feature type="binding site" evidence="7">
    <location>
        <begin position="124"/>
        <end position="127"/>
    </location>
    <ligand>
        <name>substrate</name>
    </ligand>
</feature>
<accession>A0ABW2F960</accession>
<keyword evidence="7" id="KW-0021">Allosteric enzyme</keyword>
<feature type="binding site" evidence="7">
    <location>
        <position position="69"/>
    </location>
    <ligand>
        <name>NAD(+)</name>
        <dbReference type="ChEBI" id="CHEBI:57540"/>
    </ligand>
</feature>
<evidence type="ECO:0000313" key="10">
    <source>
        <dbReference type="EMBL" id="MFC7147535.1"/>
    </source>
</evidence>
<evidence type="ECO:0000256" key="1">
    <source>
        <dbReference type="ARBA" id="ARBA00004843"/>
    </source>
</evidence>
<dbReference type="PIRSF" id="PIRSF000102">
    <property type="entry name" value="Lac_mal_DH"/>
    <property type="match status" value="1"/>
</dbReference>
<proteinExistence type="inferred from homology"/>
<feature type="binding site" evidence="7">
    <location>
        <position position="39"/>
    </location>
    <ligand>
        <name>NAD(+)</name>
        <dbReference type="ChEBI" id="CHEBI:57540"/>
    </ligand>
</feature>
<feature type="active site" description="Proton acceptor" evidence="7">
    <location>
        <position position="179"/>
    </location>
</feature>
<feature type="domain" description="Lactate/malate dehydrogenase C-terminal" evidence="9">
    <location>
        <begin position="149"/>
        <end position="304"/>
    </location>
</feature>
<dbReference type="InterPro" id="IPR001236">
    <property type="entry name" value="Lactate/malate_DH_N"/>
</dbReference>
<feature type="binding site" evidence="7">
    <location>
        <position position="147"/>
    </location>
    <ligand>
        <name>NAD(+)</name>
        <dbReference type="ChEBI" id="CHEBI:57540"/>
    </ligand>
</feature>
<organism evidence="10 11">
    <name type="scientific">Cohnella cellulosilytica</name>
    <dbReference type="NCBI Taxonomy" id="986710"/>
    <lineage>
        <taxon>Bacteria</taxon>
        <taxon>Bacillati</taxon>
        <taxon>Bacillota</taxon>
        <taxon>Bacilli</taxon>
        <taxon>Bacillales</taxon>
        <taxon>Paenibacillaceae</taxon>
        <taxon>Cohnella</taxon>
    </lineage>
</organism>
<dbReference type="PANTHER" id="PTHR43128:SF16">
    <property type="entry name" value="L-LACTATE DEHYDROGENASE"/>
    <property type="match status" value="1"/>
</dbReference>
<feature type="binding site" evidence="7">
    <location>
        <position position="105"/>
    </location>
    <ligand>
        <name>NAD(+)</name>
        <dbReference type="ChEBI" id="CHEBI:57540"/>
    </ligand>
</feature>
<evidence type="ECO:0000256" key="4">
    <source>
        <dbReference type="ARBA" id="ARBA00023002"/>
    </source>
</evidence>
<feature type="binding site" evidence="7">
    <location>
        <position position="157"/>
    </location>
    <ligand>
        <name>beta-D-fructose 1,6-bisphosphate</name>
        <dbReference type="ChEBI" id="CHEBI:32966"/>
        <note>allosteric activator</note>
    </ligand>
</feature>
<evidence type="ECO:0000256" key="3">
    <source>
        <dbReference type="ARBA" id="ARBA00012967"/>
    </source>
</evidence>
<dbReference type="Pfam" id="PF02866">
    <property type="entry name" value="Ldh_1_C"/>
    <property type="match status" value="1"/>
</dbReference>
<comment type="pathway">
    <text evidence="1 7">Fermentation; pyruvate fermentation to lactate; (S)-lactate from pyruvate: step 1/1.</text>
</comment>
<comment type="similarity">
    <text evidence="2 7">Belongs to the LDH/MDH superfamily. LDH family.</text>
</comment>
<dbReference type="InterPro" id="IPR022383">
    <property type="entry name" value="Lactate/malate_DH_C"/>
</dbReference>
<dbReference type="Pfam" id="PF00056">
    <property type="entry name" value="Ldh_1_N"/>
    <property type="match status" value="1"/>
</dbReference>
<feature type="binding site" evidence="7">
    <location>
        <position position="225"/>
    </location>
    <ligand>
        <name>substrate</name>
    </ligand>
</feature>
<protein>
    <recommendedName>
        <fullName evidence="3 7">L-lactate dehydrogenase</fullName>
        <shortName evidence="7">L-LDH</shortName>
        <ecNumber evidence="3 7">1.1.1.27</ecNumber>
    </recommendedName>
</protein>
<evidence type="ECO:0000259" key="9">
    <source>
        <dbReference type="Pfam" id="PF02866"/>
    </source>
</evidence>
<feature type="domain" description="Lactate/malate dehydrogenase N-terminal" evidence="8">
    <location>
        <begin position="9"/>
        <end position="146"/>
    </location>
</feature>